<protein>
    <submittedName>
        <fullName evidence="3">Mucin-7</fullName>
    </submittedName>
</protein>
<dbReference type="Proteomes" id="UP000198877">
    <property type="component" value="Unassembled WGS sequence"/>
</dbReference>
<evidence type="ECO:0000256" key="1">
    <source>
        <dbReference type="SAM" id="MobiDB-lite"/>
    </source>
</evidence>
<evidence type="ECO:0000313" key="4">
    <source>
        <dbReference type="Proteomes" id="UP000198877"/>
    </source>
</evidence>
<feature type="region of interest" description="Disordered" evidence="1">
    <location>
        <begin position="121"/>
        <end position="214"/>
    </location>
</feature>
<feature type="transmembrane region" description="Helical" evidence="2">
    <location>
        <begin position="90"/>
        <end position="112"/>
    </location>
</feature>
<feature type="region of interest" description="Disordered" evidence="1">
    <location>
        <begin position="1"/>
        <end position="22"/>
    </location>
</feature>
<accession>A0A1I6HJQ2</accession>
<reference evidence="4" key="1">
    <citation type="submission" date="2016-10" db="EMBL/GenBank/DDBJ databases">
        <authorList>
            <person name="Varghese N."/>
            <person name="Submissions S."/>
        </authorList>
    </citation>
    <scope>NUCLEOTIDE SEQUENCE [LARGE SCALE GENOMIC DNA]</scope>
    <source>
        <strain evidence="4">CL127</strain>
    </source>
</reference>
<proteinExistence type="predicted"/>
<feature type="compositionally biased region" description="Pro residues" evidence="1">
    <location>
        <begin position="191"/>
        <end position="209"/>
    </location>
</feature>
<gene>
    <name evidence="3" type="ORF">SAMN04488591_1894</name>
</gene>
<feature type="compositionally biased region" description="Low complexity" evidence="1">
    <location>
        <begin position="145"/>
        <end position="190"/>
    </location>
</feature>
<keyword evidence="2" id="KW-0812">Transmembrane</keyword>
<evidence type="ECO:0000256" key="2">
    <source>
        <dbReference type="SAM" id="Phobius"/>
    </source>
</evidence>
<name>A0A1I6HJQ2_9MICO</name>
<feature type="compositionally biased region" description="Polar residues" evidence="1">
    <location>
        <begin position="1"/>
        <end position="12"/>
    </location>
</feature>
<organism evidence="3 4">
    <name type="scientific">Microbacterium azadirachtae</name>
    <dbReference type="NCBI Taxonomy" id="582680"/>
    <lineage>
        <taxon>Bacteria</taxon>
        <taxon>Bacillati</taxon>
        <taxon>Actinomycetota</taxon>
        <taxon>Actinomycetes</taxon>
        <taxon>Micrococcales</taxon>
        <taxon>Microbacteriaceae</taxon>
        <taxon>Microbacterium</taxon>
    </lineage>
</organism>
<dbReference type="EMBL" id="FOYR01000002">
    <property type="protein sequence ID" value="SFR54648.1"/>
    <property type="molecule type" value="Genomic_DNA"/>
</dbReference>
<keyword evidence="2" id="KW-1133">Transmembrane helix</keyword>
<dbReference type="AlphaFoldDB" id="A0A1I6HJQ2"/>
<sequence>MTEPTAQPSPGASASPVATTRREARLLREAQAGASLRGPQLAAPLVVAPPADSGAPAALGATPAETLALPVAAPIEPVAAAAPAPRRRTALLRGGAIVLLCLGLGTAGLWLLRPPDDAPAHGQDISAAADPDPLSERPFEGGGSPAPSGPASTTAPPATSAPPVEAVASSAPAPDAPAADDGSGSALPQSAPGPAPAAPPEAPPQPPAAAPLAFTGITPNQTIGLLGIRVLSSYTLSLTGQPGATASVTYAGSPAGSVVFDGTGDASITVGAGALDLGIGNPIITAAYTDGTPGQPIQAHRNAI</sequence>
<evidence type="ECO:0000313" key="3">
    <source>
        <dbReference type="EMBL" id="SFR54648.1"/>
    </source>
</evidence>
<keyword evidence="2" id="KW-0472">Membrane</keyword>
<dbReference type="RefSeq" id="WP_091738159.1">
    <property type="nucleotide sequence ID" value="NZ_FOYR01000002.1"/>
</dbReference>